<keyword evidence="2" id="KW-1185">Reference proteome</keyword>
<gene>
    <name evidence="1" type="ORF">SYV04_17270</name>
</gene>
<sequence>MRQWKAGLVTAVMAGVVGFGCGVGLEEEEEATSGATAHYVEQLSGSGPNQCGKRICFDPIVRDKNITHIFLDFGNCPVKDFRVFLTTEHFGTVEVDKIKSKGGPCKELDADYHFEVPGPDKKAKVCIVFKDYVTDDVRIGAKSADECRYEGTNGLQSFKKDDCRKCPKNDHPK</sequence>
<protein>
    <recommendedName>
        <fullName evidence="3">Lipoprotein</fullName>
    </recommendedName>
</protein>
<evidence type="ECO:0008006" key="3">
    <source>
        <dbReference type="Google" id="ProtNLM"/>
    </source>
</evidence>
<accession>A0ABU5H522</accession>
<evidence type="ECO:0000313" key="1">
    <source>
        <dbReference type="EMBL" id="MDY7228174.1"/>
    </source>
</evidence>
<dbReference type="Proteomes" id="UP001291309">
    <property type="component" value="Unassembled WGS sequence"/>
</dbReference>
<reference evidence="1 2" key="1">
    <citation type="submission" date="2023-12" db="EMBL/GenBank/DDBJ databases">
        <title>the genome sequence of Hyalangium sp. s54d21.</title>
        <authorList>
            <person name="Zhang X."/>
        </authorList>
    </citation>
    <scope>NUCLEOTIDE SEQUENCE [LARGE SCALE GENOMIC DNA]</scope>
    <source>
        <strain evidence="2">s54d21</strain>
    </source>
</reference>
<evidence type="ECO:0000313" key="2">
    <source>
        <dbReference type="Proteomes" id="UP001291309"/>
    </source>
</evidence>
<name>A0ABU5H522_9BACT</name>
<dbReference type="PROSITE" id="PS51257">
    <property type="entry name" value="PROKAR_LIPOPROTEIN"/>
    <property type="match status" value="1"/>
</dbReference>
<comment type="caution">
    <text evidence="1">The sequence shown here is derived from an EMBL/GenBank/DDBJ whole genome shotgun (WGS) entry which is preliminary data.</text>
</comment>
<dbReference type="EMBL" id="JAXIVS010000005">
    <property type="protein sequence ID" value="MDY7228174.1"/>
    <property type="molecule type" value="Genomic_DNA"/>
</dbReference>
<dbReference type="RefSeq" id="WP_321546898.1">
    <property type="nucleotide sequence ID" value="NZ_JAXIVS010000005.1"/>
</dbReference>
<proteinExistence type="predicted"/>
<organism evidence="1 2">
    <name type="scientific">Hyalangium rubrum</name>
    <dbReference type="NCBI Taxonomy" id="3103134"/>
    <lineage>
        <taxon>Bacteria</taxon>
        <taxon>Pseudomonadati</taxon>
        <taxon>Myxococcota</taxon>
        <taxon>Myxococcia</taxon>
        <taxon>Myxococcales</taxon>
        <taxon>Cystobacterineae</taxon>
        <taxon>Archangiaceae</taxon>
        <taxon>Hyalangium</taxon>
    </lineage>
</organism>